<proteinExistence type="predicted"/>
<accession>A0AAF0V8Y1</accession>
<dbReference type="AlphaFoldDB" id="A0AAF0V8Y1"/>
<protein>
    <submittedName>
        <fullName evidence="1">Uncharacterized protein</fullName>
    </submittedName>
</protein>
<evidence type="ECO:0000313" key="2">
    <source>
        <dbReference type="Proteomes" id="UP001234989"/>
    </source>
</evidence>
<sequence>MSNARIARFVSEAAPPQFVNIMRKRASKMLETIKEDDKEVNYETSSISPKSSSSSMKSKYFVKKVQMSFPFFGTKSSCYKRN</sequence>
<organism evidence="1 2">
    <name type="scientific">Solanum verrucosum</name>
    <dbReference type="NCBI Taxonomy" id="315347"/>
    <lineage>
        <taxon>Eukaryota</taxon>
        <taxon>Viridiplantae</taxon>
        <taxon>Streptophyta</taxon>
        <taxon>Embryophyta</taxon>
        <taxon>Tracheophyta</taxon>
        <taxon>Spermatophyta</taxon>
        <taxon>Magnoliopsida</taxon>
        <taxon>eudicotyledons</taxon>
        <taxon>Gunneridae</taxon>
        <taxon>Pentapetalae</taxon>
        <taxon>asterids</taxon>
        <taxon>lamiids</taxon>
        <taxon>Solanales</taxon>
        <taxon>Solanaceae</taxon>
        <taxon>Solanoideae</taxon>
        <taxon>Solaneae</taxon>
        <taxon>Solanum</taxon>
    </lineage>
</organism>
<dbReference type="EMBL" id="CP133623">
    <property type="protein sequence ID" value="WMV60195.1"/>
    <property type="molecule type" value="Genomic_DNA"/>
</dbReference>
<keyword evidence="2" id="KW-1185">Reference proteome</keyword>
<gene>
    <name evidence="1" type="ORF">MTR67_053580</name>
</gene>
<evidence type="ECO:0000313" key="1">
    <source>
        <dbReference type="EMBL" id="WMV60195.1"/>
    </source>
</evidence>
<dbReference type="PANTHER" id="PTHR35101">
    <property type="entry name" value="OS02G0162600 PROTEIN"/>
    <property type="match status" value="1"/>
</dbReference>
<name>A0AAF0V8Y1_SOLVR</name>
<dbReference type="Proteomes" id="UP001234989">
    <property type="component" value="Chromosome 12"/>
</dbReference>
<dbReference type="PANTHER" id="PTHR35101:SF12">
    <property type="entry name" value="OS02G0162600 PROTEIN"/>
    <property type="match status" value="1"/>
</dbReference>
<reference evidence="1" key="1">
    <citation type="submission" date="2023-08" db="EMBL/GenBank/DDBJ databases">
        <title>A de novo genome assembly of Solanum verrucosum Schlechtendal, a Mexican diploid species geographically isolated from the other diploid A-genome species in potato relatives.</title>
        <authorList>
            <person name="Hosaka K."/>
        </authorList>
    </citation>
    <scope>NUCLEOTIDE SEQUENCE</scope>
    <source>
        <tissue evidence="1">Young leaves</tissue>
    </source>
</reference>